<keyword evidence="3" id="KW-1185">Reference proteome</keyword>
<name>A0A6A6LNC9_HEVBR</name>
<dbReference type="Proteomes" id="UP000467840">
    <property type="component" value="Chromosome 4"/>
</dbReference>
<comment type="caution">
    <text evidence="2">The sequence shown here is derived from an EMBL/GenBank/DDBJ whole genome shotgun (WGS) entry which is preliminary data.</text>
</comment>
<protein>
    <submittedName>
        <fullName evidence="2">Uncharacterized protein</fullName>
    </submittedName>
</protein>
<organism evidence="2 3">
    <name type="scientific">Hevea brasiliensis</name>
    <name type="common">Para rubber tree</name>
    <name type="synonym">Siphonia brasiliensis</name>
    <dbReference type="NCBI Taxonomy" id="3981"/>
    <lineage>
        <taxon>Eukaryota</taxon>
        <taxon>Viridiplantae</taxon>
        <taxon>Streptophyta</taxon>
        <taxon>Embryophyta</taxon>
        <taxon>Tracheophyta</taxon>
        <taxon>Spermatophyta</taxon>
        <taxon>Magnoliopsida</taxon>
        <taxon>eudicotyledons</taxon>
        <taxon>Gunneridae</taxon>
        <taxon>Pentapetalae</taxon>
        <taxon>rosids</taxon>
        <taxon>fabids</taxon>
        <taxon>Malpighiales</taxon>
        <taxon>Euphorbiaceae</taxon>
        <taxon>Crotonoideae</taxon>
        <taxon>Micrandreae</taxon>
        <taxon>Hevea</taxon>
    </lineage>
</organism>
<evidence type="ECO:0000313" key="3">
    <source>
        <dbReference type="Proteomes" id="UP000467840"/>
    </source>
</evidence>
<sequence>MTTNTMVKVLLLLILPLPLSPLLSRLRSYRRFERNSLEWILSPTAKIPQGTRIGNKLLRLCAWSLAKPRVTLAGIHVTFLDDCITDGETARHQSKSFEEAHALSQKDKDKDCTTDQFRCGKCGFVRWGSSELVGIKRAETDSLCLVHAVTGSSKDYSYFGSIDNDCKALLKELSSVQCVLLRNQTAHMLARTAV</sequence>
<dbReference type="AlphaFoldDB" id="A0A6A6LNC9"/>
<keyword evidence="1" id="KW-0732">Signal</keyword>
<feature type="signal peptide" evidence="1">
    <location>
        <begin position="1"/>
        <end position="21"/>
    </location>
</feature>
<proteinExistence type="predicted"/>
<reference evidence="2 3" key="1">
    <citation type="journal article" date="2020" name="Mol. Plant">
        <title>The Chromosome-Based Rubber Tree Genome Provides New Insights into Spurge Genome Evolution and Rubber Biosynthesis.</title>
        <authorList>
            <person name="Liu J."/>
            <person name="Shi C."/>
            <person name="Shi C.C."/>
            <person name="Li W."/>
            <person name="Zhang Q.J."/>
            <person name="Zhang Y."/>
            <person name="Li K."/>
            <person name="Lu H.F."/>
            <person name="Shi C."/>
            <person name="Zhu S.T."/>
            <person name="Xiao Z.Y."/>
            <person name="Nan H."/>
            <person name="Yue Y."/>
            <person name="Zhu X.G."/>
            <person name="Wu Y."/>
            <person name="Hong X.N."/>
            <person name="Fan G.Y."/>
            <person name="Tong Y."/>
            <person name="Zhang D."/>
            <person name="Mao C.L."/>
            <person name="Liu Y.L."/>
            <person name="Hao S.J."/>
            <person name="Liu W.Q."/>
            <person name="Lv M.Q."/>
            <person name="Zhang H.B."/>
            <person name="Liu Y."/>
            <person name="Hu-Tang G.R."/>
            <person name="Wang J.P."/>
            <person name="Wang J.H."/>
            <person name="Sun Y.H."/>
            <person name="Ni S.B."/>
            <person name="Chen W.B."/>
            <person name="Zhang X.C."/>
            <person name="Jiao Y.N."/>
            <person name="Eichler E.E."/>
            <person name="Li G.H."/>
            <person name="Liu X."/>
            <person name="Gao L.Z."/>
        </authorList>
    </citation>
    <scope>NUCLEOTIDE SEQUENCE [LARGE SCALE GENOMIC DNA]</scope>
    <source>
        <strain evidence="3">cv. GT1</strain>
        <tissue evidence="2">Leaf</tissue>
    </source>
</reference>
<gene>
    <name evidence="2" type="ORF">GH714_020287</name>
</gene>
<evidence type="ECO:0000313" key="2">
    <source>
        <dbReference type="EMBL" id="KAF2301129.1"/>
    </source>
</evidence>
<dbReference type="EMBL" id="JAAGAX010000010">
    <property type="protein sequence ID" value="KAF2301129.1"/>
    <property type="molecule type" value="Genomic_DNA"/>
</dbReference>
<feature type="chain" id="PRO_5025389206" evidence="1">
    <location>
        <begin position="22"/>
        <end position="194"/>
    </location>
</feature>
<evidence type="ECO:0000256" key="1">
    <source>
        <dbReference type="SAM" id="SignalP"/>
    </source>
</evidence>
<accession>A0A6A6LNC9</accession>